<dbReference type="InterPro" id="IPR036909">
    <property type="entry name" value="Cyt_c-like_dom_sf"/>
</dbReference>
<dbReference type="InParanoid" id="B4D3L4"/>
<evidence type="ECO:0000313" key="7">
    <source>
        <dbReference type="Proteomes" id="UP000005824"/>
    </source>
</evidence>
<dbReference type="eggNOG" id="COG1413">
    <property type="taxonomic scope" value="Bacteria"/>
</dbReference>
<dbReference type="SUPFAM" id="SSF48371">
    <property type="entry name" value="ARM repeat"/>
    <property type="match status" value="1"/>
</dbReference>
<dbReference type="PANTHER" id="PTHR33546">
    <property type="entry name" value="LARGE, MULTIFUNCTIONAL SECRETED PROTEIN-RELATED"/>
    <property type="match status" value="1"/>
</dbReference>
<dbReference type="InterPro" id="IPR011042">
    <property type="entry name" value="6-blade_b-propeller_TolB-like"/>
</dbReference>
<dbReference type="EMBL" id="ABVL01000010">
    <property type="protein sequence ID" value="EDY18844.1"/>
    <property type="molecule type" value="Genomic_DNA"/>
</dbReference>
<gene>
    <name evidence="6" type="ORF">CfE428DRAFT_3502</name>
</gene>
<dbReference type="NCBIfam" id="TIGR02603">
    <property type="entry name" value="CxxCH_TIGR02603"/>
    <property type="match status" value="1"/>
</dbReference>
<reference evidence="6 7" key="1">
    <citation type="journal article" date="2011" name="J. Bacteriol.">
        <title>Genome sequence of Chthoniobacter flavus Ellin428, an aerobic heterotrophic soil bacterium.</title>
        <authorList>
            <person name="Kant R."/>
            <person name="van Passel M.W."/>
            <person name="Palva A."/>
            <person name="Lucas S."/>
            <person name="Lapidus A."/>
            <person name="Glavina Del Rio T."/>
            <person name="Dalin E."/>
            <person name="Tice H."/>
            <person name="Bruce D."/>
            <person name="Goodwin L."/>
            <person name="Pitluck S."/>
            <person name="Larimer F.W."/>
            <person name="Land M.L."/>
            <person name="Hauser L."/>
            <person name="Sangwan P."/>
            <person name="de Vos W.M."/>
            <person name="Janssen P.H."/>
            <person name="Smidt H."/>
        </authorList>
    </citation>
    <scope>NUCLEOTIDE SEQUENCE [LARGE SCALE GENOMIC DNA]</scope>
    <source>
        <strain evidence="6 7">Ellin428</strain>
    </source>
</reference>
<comment type="caution">
    <text evidence="6">The sequence shown here is derived from an EMBL/GenBank/DDBJ whole genome shotgun (WGS) entry which is preliminary data.</text>
</comment>
<protein>
    <submittedName>
        <fullName evidence="6">Membrane-bound dehydrogenase domain protein</fullName>
    </submittedName>
</protein>
<dbReference type="Proteomes" id="UP000005824">
    <property type="component" value="Unassembled WGS sequence"/>
</dbReference>
<dbReference type="InterPro" id="IPR013428">
    <property type="entry name" value="Membrane-bound_put_N"/>
</dbReference>
<dbReference type="SMART" id="SM00567">
    <property type="entry name" value="EZ_HEAT"/>
    <property type="match status" value="2"/>
</dbReference>
<dbReference type="eggNOG" id="COG2010">
    <property type="taxonomic scope" value="Bacteria"/>
</dbReference>
<dbReference type="InterPro" id="IPR011989">
    <property type="entry name" value="ARM-like"/>
</dbReference>
<dbReference type="SUPFAM" id="SSF46626">
    <property type="entry name" value="Cytochrome c"/>
    <property type="match status" value="1"/>
</dbReference>
<dbReference type="eggNOG" id="COG2133">
    <property type="taxonomic scope" value="Bacteria"/>
</dbReference>
<dbReference type="GO" id="GO:0046872">
    <property type="term" value="F:metal ion binding"/>
    <property type="evidence" value="ECO:0007669"/>
    <property type="project" value="UniProtKB-KW"/>
</dbReference>
<dbReference type="GO" id="GO:0020037">
    <property type="term" value="F:heme binding"/>
    <property type="evidence" value="ECO:0007669"/>
    <property type="project" value="InterPro"/>
</dbReference>
<keyword evidence="7" id="KW-1185">Reference proteome</keyword>
<dbReference type="Pfam" id="PF13646">
    <property type="entry name" value="HEAT_2"/>
    <property type="match status" value="1"/>
</dbReference>
<dbReference type="NCBIfam" id="TIGR02604">
    <property type="entry name" value="Piru_Ver_Nterm"/>
    <property type="match status" value="1"/>
</dbReference>
<evidence type="ECO:0000256" key="1">
    <source>
        <dbReference type="ARBA" id="ARBA00022617"/>
    </source>
</evidence>
<sequence>MFALESDPKAWTFTDGKWTLDEPLTHGLPGGSKLLLRDFDHDGVCELLANRDISAWDEKEQRWKPADFNLPPDCAALNSHGDDNGLRFIDLNGDGFEDVVQSNGDGYVIYIWAGTVKARLGWSRGWPHLVAKGPAATDLKTAKILPFVKDGRNFGAWVHSDRIVWQNEALYSLDSDTVQRTFKELIAFAMPPPKSPMDSLTSMQLRPGFTAELVASEPLIESPVSFDWDAQGRLWVVEMPDYPLGMDGNGKPGGKVKILTDSKGDGHYDQATTFLDGLPFPNGVMPWRNGVLISSAPNILFVTETNGQATDQRVLFTGFREGNQQHRVNGFEMGLDGWIYGANGDSGGAVKWREVLAGRDFPFPGRIPVSSKRKSGSTQYGRHRDDWGNWFGNYNSAWLWHYTIAEHYLRRNPRLAVKTTKQQLANYPDSTRVFPISELPIRFNDPQALGHVTSGCSAVPYREELFGPGFATSIFACEPVHNVVHREVLAPDGATFISHRANDEQDREFLASKDPWFRPVFLKTGPDGALYVADFYRFVLEHPEWIAPETLSRLDVRAGASKGRIYRIYPTGAKLHPIPNLAKLDNAGLVAALESPNGWQRDTAQRLLYERNAQDAVPALKKLVTSAQSPKTRVQALATLNVLHAIDSDIVRSALHDARPEVRTEAIRVSESLADQTSDVLTALATMVDDTDFVVRHQLALSLGAFHDERATTALATLAERSGEQPQMRLAILSSLAPENPLFAKLNVANATVIPKIVLPKPTTADRAKVVASYASVADLKGTPGHGHELFLQNCSICHHLKGEGKEVGPDLGQVGDKPVDWLLTAIFDPSAAVEARYLMHVLKLKNDTELSGIISAETANNIVLRLPGGTDLPVLRVDIVSDQATNRSLMPEGLETVLKPQDVADVISYLRAK</sequence>
<dbReference type="PANTHER" id="PTHR33546:SF1">
    <property type="entry name" value="LARGE, MULTIFUNCTIONAL SECRETED PROTEIN"/>
    <property type="match status" value="1"/>
</dbReference>
<dbReference type="Gene3D" id="2.120.10.30">
    <property type="entry name" value="TolB, C-terminal domain"/>
    <property type="match status" value="1"/>
</dbReference>
<dbReference type="Gene3D" id="1.25.10.10">
    <property type="entry name" value="Leucine-rich Repeat Variant"/>
    <property type="match status" value="1"/>
</dbReference>
<dbReference type="Pfam" id="PF23500">
    <property type="entry name" value="DUF7133"/>
    <property type="match status" value="1"/>
</dbReference>
<dbReference type="InterPro" id="IPR028994">
    <property type="entry name" value="Integrin_alpha_N"/>
</dbReference>
<keyword evidence="3 4" id="KW-0408">Iron</keyword>
<proteinExistence type="predicted"/>
<organism evidence="6 7">
    <name type="scientific">Chthoniobacter flavus Ellin428</name>
    <dbReference type="NCBI Taxonomy" id="497964"/>
    <lineage>
        <taxon>Bacteria</taxon>
        <taxon>Pseudomonadati</taxon>
        <taxon>Verrucomicrobiota</taxon>
        <taxon>Spartobacteria</taxon>
        <taxon>Chthoniobacterales</taxon>
        <taxon>Chthoniobacteraceae</taxon>
        <taxon>Chthoniobacter</taxon>
    </lineage>
</organism>
<dbReference type="STRING" id="497964.CfE428DRAFT_3502"/>
<dbReference type="Gene3D" id="1.10.760.10">
    <property type="entry name" value="Cytochrome c-like domain"/>
    <property type="match status" value="1"/>
</dbReference>
<keyword evidence="1 4" id="KW-0349">Heme</keyword>
<dbReference type="PROSITE" id="PS51007">
    <property type="entry name" value="CYTC"/>
    <property type="match status" value="1"/>
</dbReference>
<dbReference type="InterPro" id="IPR055557">
    <property type="entry name" value="DUF7133"/>
</dbReference>
<dbReference type="InterPro" id="IPR016024">
    <property type="entry name" value="ARM-type_fold"/>
</dbReference>
<evidence type="ECO:0000256" key="3">
    <source>
        <dbReference type="ARBA" id="ARBA00023004"/>
    </source>
</evidence>
<dbReference type="InterPro" id="IPR013427">
    <property type="entry name" value="Haem-bd_dom_put"/>
</dbReference>
<evidence type="ECO:0000313" key="6">
    <source>
        <dbReference type="EMBL" id="EDY18844.1"/>
    </source>
</evidence>
<dbReference type="AlphaFoldDB" id="B4D3L4"/>
<evidence type="ECO:0000259" key="5">
    <source>
        <dbReference type="PROSITE" id="PS51007"/>
    </source>
</evidence>
<name>B4D3L4_9BACT</name>
<dbReference type="InterPro" id="IPR004155">
    <property type="entry name" value="PBS_lyase_HEAT"/>
</dbReference>
<keyword evidence="2 4" id="KW-0479">Metal-binding</keyword>
<dbReference type="SUPFAM" id="SSF69318">
    <property type="entry name" value="Integrin alpha N-terminal domain"/>
    <property type="match status" value="1"/>
</dbReference>
<dbReference type="InterPro" id="IPR009056">
    <property type="entry name" value="Cyt_c-like_dom"/>
</dbReference>
<dbReference type="GO" id="GO:0009055">
    <property type="term" value="F:electron transfer activity"/>
    <property type="evidence" value="ECO:0007669"/>
    <property type="project" value="InterPro"/>
</dbReference>
<accession>B4D3L4</accession>
<evidence type="ECO:0000256" key="4">
    <source>
        <dbReference type="PROSITE-ProRule" id="PRU00433"/>
    </source>
</evidence>
<evidence type="ECO:0000256" key="2">
    <source>
        <dbReference type="ARBA" id="ARBA00022723"/>
    </source>
</evidence>
<dbReference type="SUPFAM" id="SSF63829">
    <property type="entry name" value="Calcium-dependent phosphotriesterase"/>
    <property type="match status" value="1"/>
</dbReference>
<feature type="domain" description="Cytochrome c" evidence="5">
    <location>
        <begin position="782"/>
        <end position="914"/>
    </location>
</feature>